<dbReference type="GO" id="GO:0048254">
    <property type="term" value="P:snoRNA localization"/>
    <property type="evidence" value="ECO:0007669"/>
    <property type="project" value="TreeGrafter"/>
</dbReference>
<keyword evidence="2" id="KW-0479">Metal-binding</keyword>
<feature type="compositionally biased region" description="Basic and acidic residues" evidence="8">
    <location>
        <begin position="309"/>
        <end position="335"/>
    </location>
</feature>
<comment type="function">
    <text evidence="5">Required for box C/D snoRNAs accumulation involved in snoRNA processing, snoRNA transport to the nucleolus and ribosome biogenesis.</text>
</comment>
<keyword evidence="4" id="KW-0862">Zinc</keyword>
<dbReference type="GO" id="GO:0070761">
    <property type="term" value="C:pre-snoRNP complex"/>
    <property type="evidence" value="ECO:0007669"/>
    <property type="project" value="TreeGrafter"/>
</dbReference>
<evidence type="ECO:0000256" key="8">
    <source>
        <dbReference type="SAM" id="MobiDB-lite"/>
    </source>
</evidence>
<feature type="compositionally biased region" description="Basic and acidic residues" evidence="8">
    <location>
        <begin position="357"/>
        <end position="367"/>
    </location>
</feature>
<evidence type="ECO:0000313" key="10">
    <source>
        <dbReference type="Proteomes" id="UP000094043"/>
    </source>
</evidence>
<dbReference type="AlphaFoldDB" id="A0A1E3IKH4"/>
<evidence type="ECO:0000256" key="2">
    <source>
        <dbReference type="ARBA" id="ARBA00022723"/>
    </source>
</evidence>
<reference evidence="9" key="1">
    <citation type="submission" date="2016-06" db="EMBL/GenBank/DDBJ databases">
        <authorList>
            <person name="Cuomo C."/>
            <person name="Litvintseva A."/>
            <person name="Heitman J."/>
            <person name="Chen Y."/>
            <person name="Sun S."/>
            <person name="Springer D."/>
            <person name="Dromer F."/>
            <person name="Young S."/>
            <person name="Zeng Q."/>
            <person name="Chapman S."/>
            <person name="Gujja S."/>
            <person name="Saif S."/>
            <person name="Birren B."/>
        </authorList>
    </citation>
    <scope>NUCLEOTIDE SEQUENCE</scope>
    <source>
        <strain evidence="9">CBS 7841</strain>
    </source>
</reference>
<keyword evidence="1" id="KW-0597">Phosphoprotein</keyword>
<dbReference type="EMBL" id="CP143784">
    <property type="protein sequence ID" value="WVN85873.1"/>
    <property type="molecule type" value="Genomic_DNA"/>
</dbReference>
<dbReference type="GO" id="GO:0000492">
    <property type="term" value="P:box C/D snoRNP assembly"/>
    <property type="evidence" value="ECO:0007669"/>
    <property type="project" value="TreeGrafter"/>
</dbReference>
<accession>A0A1E3IKH4</accession>
<dbReference type="VEuPathDB" id="FungiDB:L203_02512"/>
<dbReference type="RefSeq" id="XP_066066573.1">
    <property type="nucleotide sequence ID" value="XM_066210476.1"/>
</dbReference>
<dbReference type="PANTHER" id="PTHR13483">
    <property type="entry name" value="BOX C_D SNORNA PROTEIN 1-RELATED"/>
    <property type="match status" value="1"/>
</dbReference>
<dbReference type="OrthoDB" id="272357at2759"/>
<sequence length="392" mass="43499">MPEPICPPSEPSACSIIKPCYICCSPSRYSCPRCSLRTCSLLCSRTHKLKESCSGIRDPAKFIPLNEYTQGAWSDDYRWLEEGRRQVMGWGQEIKVDEVNANEGSSRGRGRGRGRKMNRGRARGKTDGLRRELEKRGCKADFMPEGMGRKKSNQSSWNPRTEQLHLTVHLLLPSTLLLPSASSEKASSVSVIKDVSHPRVLFATSSSESLPTLSLLLPPMTVSTSEIQFLLRFHATPLRPAPPHNPQQLLFYPPLDPKKPLAQALEGSSWVEYPEIRVMENCDWSEMLEKGQAIVVALEHIEDCARGTKDLDRESKKRNAEPTRTEDSSVKKSKVDAGQSLLALGDYESDEESAPSGEKDISDKSDSEGADVSLEMLEVVGQALIADLVETE</sequence>
<reference evidence="9" key="3">
    <citation type="submission" date="2024-01" db="EMBL/GenBank/DDBJ databases">
        <authorList>
            <person name="Coelho M.A."/>
            <person name="David-Palma M."/>
            <person name="Shea T."/>
            <person name="Sun S."/>
            <person name="Cuomo C.A."/>
            <person name="Heitman J."/>
        </authorList>
    </citation>
    <scope>NUCLEOTIDE SEQUENCE</scope>
    <source>
        <strain evidence="9">CBS 7841</strain>
    </source>
</reference>
<evidence type="ECO:0000256" key="4">
    <source>
        <dbReference type="ARBA" id="ARBA00022833"/>
    </source>
</evidence>
<dbReference type="InterPro" id="IPR057721">
    <property type="entry name" value="BCD1_alpha/beta"/>
</dbReference>
<comment type="similarity">
    <text evidence="6">Belongs to the BCD1 family.</text>
</comment>
<feature type="compositionally biased region" description="Basic residues" evidence="8">
    <location>
        <begin position="108"/>
        <end position="123"/>
    </location>
</feature>
<dbReference type="PROSITE" id="PS51083">
    <property type="entry name" value="ZF_HIT"/>
    <property type="match status" value="1"/>
</dbReference>
<dbReference type="InterPro" id="IPR007529">
    <property type="entry name" value="Znf_HIT"/>
</dbReference>
<evidence type="ECO:0000256" key="1">
    <source>
        <dbReference type="ARBA" id="ARBA00022553"/>
    </source>
</evidence>
<keyword evidence="10" id="KW-1185">Reference proteome</keyword>
<feature type="region of interest" description="Disordered" evidence="8">
    <location>
        <begin position="309"/>
        <end position="372"/>
    </location>
</feature>
<organism evidence="9 10">
    <name type="scientific">Cryptococcus depauperatus CBS 7841</name>
    <dbReference type="NCBI Taxonomy" id="1295531"/>
    <lineage>
        <taxon>Eukaryota</taxon>
        <taxon>Fungi</taxon>
        <taxon>Dikarya</taxon>
        <taxon>Basidiomycota</taxon>
        <taxon>Agaricomycotina</taxon>
        <taxon>Tremellomycetes</taxon>
        <taxon>Tremellales</taxon>
        <taxon>Cryptococcaceae</taxon>
        <taxon>Cryptococcus</taxon>
    </lineage>
</organism>
<dbReference type="InterPro" id="IPR051639">
    <property type="entry name" value="BCD1"/>
</dbReference>
<name>A0A1E3IKH4_9TREE</name>
<dbReference type="SUPFAM" id="SSF144232">
    <property type="entry name" value="HIT/MYND zinc finger-like"/>
    <property type="match status" value="1"/>
</dbReference>
<feature type="region of interest" description="Disordered" evidence="8">
    <location>
        <begin position="99"/>
        <end position="130"/>
    </location>
</feature>
<evidence type="ECO:0000256" key="6">
    <source>
        <dbReference type="ARBA" id="ARBA00049654"/>
    </source>
</evidence>
<evidence type="ECO:0000256" key="5">
    <source>
        <dbReference type="ARBA" id="ARBA00049598"/>
    </source>
</evidence>
<dbReference type="GeneID" id="91085239"/>
<evidence type="ECO:0000256" key="7">
    <source>
        <dbReference type="PROSITE-ProRule" id="PRU00453"/>
    </source>
</evidence>
<dbReference type="Proteomes" id="UP000094043">
    <property type="component" value="Chromosome 1"/>
</dbReference>
<evidence type="ECO:0000313" key="9">
    <source>
        <dbReference type="EMBL" id="WVN85873.1"/>
    </source>
</evidence>
<dbReference type="CDD" id="cd23023">
    <property type="entry name" value="zf-HIT_BCD1"/>
    <property type="match status" value="1"/>
</dbReference>
<dbReference type="GO" id="GO:0000463">
    <property type="term" value="P:maturation of LSU-rRNA from tricistronic rRNA transcript (SSU-rRNA, 5.8S rRNA, LSU-rRNA)"/>
    <property type="evidence" value="ECO:0007669"/>
    <property type="project" value="TreeGrafter"/>
</dbReference>
<dbReference type="KEGG" id="cdep:91085239"/>
<dbReference type="GO" id="GO:0008270">
    <property type="term" value="F:zinc ion binding"/>
    <property type="evidence" value="ECO:0007669"/>
    <property type="project" value="UniProtKB-UniRule"/>
</dbReference>
<dbReference type="GO" id="GO:0005634">
    <property type="term" value="C:nucleus"/>
    <property type="evidence" value="ECO:0007669"/>
    <property type="project" value="TreeGrafter"/>
</dbReference>
<dbReference type="Pfam" id="PF25790">
    <property type="entry name" value="BCD1"/>
    <property type="match status" value="1"/>
</dbReference>
<gene>
    <name evidence="9" type="ORF">L203_101025</name>
</gene>
<dbReference type="PANTHER" id="PTHR13483:SF3">
    <property type="entry name" value="BOX C_D SNORNA PROTEIN 1"/>
    <property type="match status" value="1"/>
</dbReference>
<evidence type="ECO:0000256" key="3">
    <source>
        <dbReference type="ARBA" id="ARBA00022771"/>
    </source>
</evidence>
<protein>
    <submittedName>
        <fullName evidence="9">Uncharacterized protein</fullName>
    </submittedName>
</protein>
<proteinExistence type="inferred from homology"/>
<dbReference type="Gene3D" id="3.30.60.190">
    <property type="match status" value="1"/>
</dbReference>
<keyword evidence="3 7" id="KW-0863">Zinc-finger</keyword>
<reference evidence="9" key="2">
    <citation type="journal article" date="2022" name="Elife">
        <title>Obligate sexual reproduction of a homothallic fungus closely related to the Cryptococcus pathogenic species complex.</title>
        <authorList>
            <person name="Passer A.R."/>
            <person name="Clancey S.A."/>
            <person name="Shea T."/>
            <person name="David-Palma M."/>
            <person name="Averette A.F."/>
            <person name="Boekhout T."/>
            <person name="Porcel B.M."/>
            <person name="Nowrousian M."/>
            <person name="Cuomo C.A."/>
            <person name="Sun S."/>
            <person name="Heitman J."/>
            <person name="Coelho M.A."/>
        </authorList>
    </citation>
    <scope>NUCLEOTIDE SEQUENCE</scope>
    <source>
        <strain evidence="9">CBS 7841</strain>
    </source>
</reference>